<dbReference type="EMBL" id="JAGUCO010000008">
    <property type="protein sequence ID" value="MBS2099071.1"/>
    <property type="molecule type" value="Genomic_DNA"/>
</dbReference>
<dbReference type="RefSeq" id="WP_212216316.1">
    <property type="nucleotide sequence ID" value="NZ_JAGUCO010000008.1"/>
</dbReference>
<dbReference type="PANTHER" id="PTHR45947:SF3">
    <property type="entry name" value="SULFOQUINOVOSYL TRANSFERASE SQD2"/>
    <property type="match status" value="1"/>
</dbReference>
<comment type="caution">
    <text evidence="3">The sequence shown here is derived from an EMBL/GenBank/DDBJ whole genome shotgun (WGS) entry which is preliminary data.</text>
</comment>
<sequence length="380" mass="42354">MRNKILIVVSEFPPGPGGIGNHAYSLSKSLVDSGYSVDVLTEADYVSKEDITAFDDTMPEFLKVFRIDRQGYMTYLNRIRRLIKLVKAGDYQAMIVSGKFSLWLGAIIRLFGYQIPTIAVLHGSEVQISSYIPYKIASLSIAQADVLIPVSEFTYSLLNKSLQSKRYRIIPNGIDLDEFNQLKEASNGTLKWIGEPCLLTVGNVTPRKGQHRVIKALPVILEKYPNAHYHIVGLPSHKEEFETLARELGVDSHVTFHGRLPGRADLALAYRRADCFMILSENQDDGDVEGFGIVILEANYFALPAIGAEGCGIADAINEGFNGHLVDGNQPELISIALSKVLEEPQKYEKGSVEWAQQHDWKKIVNSYIEVINQLKAQDI</sequence>
<gene>
    <name evidence="3" type="ORF">KEM10_12335</name>
</gene>
<accession>A0ABS5JXJ4</accession>
<reference evidence="3 4" key="1">
    <citation type="journal article" date="2015" name="Int. J. Syst. Evol. Microbiol.">
        <title>Carboxylicivirga linearis sp. nov., isolated from a sea cucumber culture pond.</title>
        <authorList>
            <person name="Wang F.Q."/>
            <person name="Zhou Y.X."/>
            <person name="Lin X.Z."/>
            <person name="Chen G.J."/>
            <person name="Du Z.J."/>
        </authorList>
    </citation>
    <scope>NUCLEOTIDE SEQUENCE [LARGE SCALE GENOMIC DNA]</scope>
    <source>
        <strain evidence="3 4">FB218</strain>
    </source>
</reference>
<dbReference type="InterPro" id="IPR028098">
    <property type="entry name" value="Glyco_trans_4-like_N"/>
</dbReference>
<organism evidence="3 4">
    <name type="scientific">Carboxylicivirga linearis</name>
    <dbReference type="NCBI Taxonomy" id="1628157"/>
    <lineage>
        <taxon>Bacteria</taxon>
        <taxon>Pseudomonadati</taxon>
        <taxon>Bacteroidota</taxon>
        <taxon>Bacteroidia</taxon>
        <taxon>Marinilabiliales</taxon>
        <taxon>Marinilabiliaceae</taxon>
        <taxon>Carboxylicivirga</taxon>
    </lineage>
</organism>
<feature type="domain" description="Glycosyl transferase family 1" evidence="1">
    <location>
        <begin position="194"/>
        <end position="350"/>
    </location>
</feature>
<proteinExistence type="predicted"/>
<dbReference type="Gene3D" id="3.40.50.2000">
    <property type="entry name" value="Glycogen Phosphorylase B"/>
    <property type="match status" value="2"/>
</dbReference>
<protein>
    <submittedName>
        <fullName evidence="3">Glycosyltransferase family 4 protein</fullName>
    </submittedName>
</protein>
<dbReference type="CDD" id="cd03801">
    <property type="entry name" value="GT4_PimA-like"/>
    <property type="match status" value="1"/>
</dbReference>
<evidence type="ECO:0000259" key="2">
    <source>
        <dbReference type="Pfam" id="PF13439"/>
    </source>
</evidence>
<dbReference type="Pfam" id="PF00534">
    <property type="entry name" value="Glycos_transf_1"/>
    <property type="match status" value="1"/>
</dbReference>
<dbReference type="SUPFAM" id="SSF53756">
    <property type="entry name" value="UDP-Glycosyltransferase/glycogen phosphorylase"/>
    <property type="match status" value="1"/>
</dbReference>
<dbReference type="PANTHER" id="PTHR45947">
    <property type="entry name" value="SULFOQUINOVOSYL TRANSFERASE SQD2"/>
    <property type="match status" value="1"/>
</dbReference>
<dbReference type="InterPro" id="IPR050194">
    <property type="entry name" value="Glycosyltransferase_grp1"/>
</dbReference>
<dbReference type="Pfam" id="PF13439">
    <property type="entry name" value="Glyco_transf_4"/>
    <property type="match status" value="1"/>
</dbReference>
<feature type="domain" description="Glycosyltransferase subfamily 4-like N-terminal" evidence="2">
    <location>
        <begin position="16"/>
        <end position="177"/>
    </location>
</feature>
<evidence type="ECO:0000313" key="3">
    <source>
        <dbReference type="EMBL" id="MBS2099071.1"/>
    </source>
</evidence>
<name>A0ABS5JXJ4_9BACT</name>
<keyword evidence="4" id="KW-1185">Reference proteome</keyword>
<evidence type="ECO:0000259" key="1">
    <source>
        <dbReference type="Pfam" id="PF00534"/>
    </source>
</evidence>
<dbReference type="Proteomes" id="UP000708576">
    <property type="component" value="Unassembled WGS sequence"/>
</dbReference>
<evidence type="ECO:0000313" key="4">
    <source>
        <dbReference type="Proteomes" id="UP000708576"/>
    </source>
</evidence>
<dbReference type="InterPro" id="IPR001296">
    <property type="entry name" value="Glyco_trans_1"/>
</dbReference>